<evidence type="ECO:0000313" key="2">
    <source>
        <dbReference type="EMBL" id="CAE0669902.1"/>
    </source>
</evidence>
<keyword evidence="1" id="KW-0812">Transmembrane</keyword>
<proteinExistence type="predicted"/>
<gene>
    <name evidence="2" type="ORF">LGLO00237_LOCUS21534</name>
    <name evidence="3" type="ORF">LGLO00237_LOCUS21535</name>
</gene>
<reference evidence="2" key="1">
    <citation type="submission" date="2021-01" db="EMBL/GenBank/DDBJ databases">
        <authorList>
            <person name="Corre E."/>
            <person name="Pelletier E."/>
            <person name="Niang G."/>
            <person name="Scheremetjew M."/>
            <person name="Finn R."/>
            <person name="Kale V."/>
            <person name="Holt S."/>
            <person name="Cochrane G."/>
            <person name="Meng A."/>
            <person name="Brown T."/>
            <person name="Cohen L."/>
        </authorList>
    </citation>
    <scope>NUCLEOTIDE SEQUENCE</scope>
    <source>
        <strain evidence="2">CCCM811</strain>
    </source>
</reference>
<feature type="transmembrane region" description="Helical" evidence="1">
    <location>
        <begin position="192"/>
        <end position="216"/>
    </location>
</feature>
<protein>
    <submittedName>
        <fullName evidence="2">Uncharacterized protein</fullName>
    </submittedName>
</protein>
<dbReference type="EMBL" id="HBIV01030189">
    <property type="protein sequence ID" value="CAE0669902.1"/>
    <property type="molecule type" value="Transcribed_RNA"/>
</dbReference>
<name>A0A6V3PH51_9EUKA</name>
<keyword evidence="1" id="KW-1133">Transmembrane helix</keyword>
<accession>A0A6V3PH51</accession>
<dbReference type="EMBL" id="HBIV01030190">
    <property type="protein sequence ID" value="CAE0669903.1"/>
    <property type="molecule type" value="Transcribed_RNA"/>
</dbReference>
<feature type="transmembrane region" description="Helical" evidence="1">
    <location>
        <begin position="65"/>
        <end position="85"/>
    </location>
</feature>
<organism evidence="2">
    <name type="scientific">Lotharella globosa</name>
    <dbReference type="NCBI Taxonomy" id="91324"/>
    <lineage>
        <taxon>Eukaryota</taxon>
        <taxon>Sar</taxon>
        <taxon>Rhizaria</taxon>
        <taxon>Cercozoa</taxon>
        <taxon>Chlorarachniophyceae</taxon>
        <taxon>Lotharella</taxon>
    </lineage>
</organism>
<feature type="transmembrane region" description="Helical" evidence="1">
    <location>
        <begin position="292"/>
        <end position="318"/>
    </location>
</feature>
<sequence>MHKKPLPYVVPTMTKNERTRSRRTNPTTTRTQAFFLCFLKKKSLKKSHSLIDCCCGPPRPPSQHFLDLLAVVYSLFIIATILLAFSPSNTDLQDADQRYLDVVLADGTTPDSFYTDSSLVFNDDYPSNQFYRWSEYNGRRMTTNRVGSLAAEGQNGYGTWSTIFRNKQERPERSSVVQLPSFRLFWYSMQTVAMFVGGLIAIIWIRFMNLFLAGALQDRAQVKGEPGGPRHLTFASWFSLVFEVIVFALALFSAFAFLFFTELLRVAVQIQSPRVNADALVTEYLQILSTLAVVPVFIVMIWGIVSIVCGCCFGWVCYAPQSPWEMTVPEEYEVERKKKSIAVEIESGGAGGGAQGGKDVKLEEMKTGGVTVA</sequence>
<evidence type="ECO:0000313" key="3">
    <source>
        <dbReference type="EMBL" id="CAE0669903.1"/>
    </source>
</evidence>
<keyword evidence="1" id="KW-0472">Membrane</keyword>
<feature type="transmembrane region" description="Helical" evidence="1">
    <location>
        <begin position="237"/>
        <end position="260"/>
    </location>
</feature>
<dbReference type="AlphaFoldDB" id="A0A6V3PH51"/>
<evidence type="ECO:0000256" key="1">
    <source>
        <dbReference type="SAM" id="Phobius"/>
    </source>
</evidence>